<comment type="caution">
    <text evidence="2">The sequence shown here is derived from an EMBL/GenBank/DDBJ whole genome shotgun (WGS) entry which is preliminary data.</text>
</comment>
<dbReference type="AlphaFoldDB" id="A0A9Q0YXH6"/>
<proteinExistence type="predicted"/>
<reference evidence="2" key="1">
    <citation type="submission" date="2022-11" db="EMBL/GenBank/DDBJ databases">
        <authorList>
            <person name="Hyden B.L."/>
            <person name="Feng K."/>
            <person name="Yates T."/>
            <person name="Jawdy S."/>
            <person name="Smart L.B."/>
            <person name="Muchero W."/>
        </authorList>
    </citation>
    <scope>NUCLEOTIDE SEQUENCE</scope>
    <source>
        <tissue evidence="2">Shoot tip</tissue>
    </source>
</reference>
<keyword evidence="1" id="KW-0732">Signal</keyword>
<keyword evidence="3" id="KW-1185">Reference proteome</keyword>
<protein>
    <recommendedName>
        <fullName evidence="4">Secreted protein</fullName>
    </recommendedName>
</protein>
<dbReference type="EMBL" id="JAPFFK010000015">
    <property type="protein sequence ID" value="KAJ6713533.1"/>
    <property type="molecule type" value="Genomic_DNA"/>
</dbReference>
<evidence type="ECO:0008006" key="4">
    <source>
        <dbReference type="Google" id="ProtNLM"/>
    </source>
</evidence>
<dbReference type="Proteomes" id="UP001151532">
    <property type="component" value="Chromosome 1"/>
</dbReference>
<evidence type="ECO:0000313" key="2">
    <source>
        <dbReference type="EMBL" id="KAJ6713533.1"/>
    </source>
</evidence>
<feature type="signal peptide" evidence="1">
    <location>
        <begin position="1"/>
        <end position="22"/>
    </location>
</feature>
<evidence type="ECO:0000256" key="1">
    <source>
        <dbReference type="SAM" id="SignalP"/>
    </source>
</evidence>
<name>A0A9Q0YXH6_SALPP</name>
<sequence length="71" mass="8198">MTSYSFLILIFSKFKEFPLSWAVWLFLQGIDTCTGFYSTDCYSRGGSCQSQSSRDHKLSFFCEGHKDRFAS</sequence>
<evidence type="ECO:0000313" key="3">
    <source>
        <dbReference type="Proteomes" id="UP001151532"/>
    </source>
</evidence>
<organism evidence="2 3">
    <name type="scientific">Salix purpurea</name>
    <name type="common">Purple osier willow</name>
    <dbReference type="NCBI Taxonomy" id="77065"/>
    <lineage>
        <taxon>Eukaryota</taxon>
        <taxon>Viridiplantae</taxon>
        <taxon>Streptophyta</taxon>
        <taxon>Embryophyta</taxon>
        <taxon>Tracheophyta</taxon>
        <taxon>Spermatophyta</taxon>
        <taxon>Magnoliopsida</taxon>
        <taxon>eudicotyledons</taxon>
        <taxon>Gunneridae</taxon>
        <taxon>Pentapetalae</taxon>
        <taxon>rosids</taxon>
        <taxon>fabids</taxon>
        <taxon>Malpighiales</taxon>
        <taxon>Salicaceae</taxon>
        <taxon>Saliceae</taxon>
        <taxon>Salix</taxon>
    </lineage>
</organism>
<gene>
    <name evidence="2" type="ORF">OIU79_009506</name>
</gene>
<dbReference type="OrthoDB" id="1916950at2759"/>
<feature type="chain" id="PRO_5040478911" description="Secreted protein" evidence="1">
    <location>
        <begin position="23"/>
        <end position="71"/>
    </location>
</feature>
<reference evidence="2" key="2">
    <citation type="journal article" date="2023" name="Int. J. Mol. Sci.">
        <title>De Novo Assembly and Annotation of 11 Diverse Shrub Willow (Salix) Genomes Reveals Novel Gene Organization in Sex-Linked Regions.</title>
        <authorList>
            <person name="Hyden B."/>
            <person name="Feng K."/>
            <person name="Yates T.B."/>
            <person name="Jawdy S."/>
            <person name="Cereghino C."/>
            <person name="Smart L.B."/>
            <person name="Muchero W."/>
        </authorList>
    </citation>
    <scope>NUCLEOTIDE SEQUENCE</scope>
    <source>
        <tissue evidence="2">Shoot tip</tissue>
    </source>
</reference>
<accession>A0A9Q0YXH6</accession>